<keyword evidence="1" id="KW-0547">Nucleotide-binding</keyword>
<dbReference type="Gene3D" id="3.30.428.10">
    <property type="entry name" value="HIT-like"/>
    <property type="match status" value="1"/>
</dbReference>
<dbReference type="PhylomeDB" id="A7SFV5"/>
<dbReference type="HOGENOM" id="CLU_056776_4_2_1"/>
<dbReference type="PRINTS" id="PR00332">
    <property type="entry name" value="HISTRIAD"/>
</dbReference>
<accession>A7SFV5</accession>
<evidence type="ECO:0000256" key="6">
    <source>
        <dbReference type="ARBA" id="ARBA00042361"/>
    </source>
</evidence>
<keyword evidence="12" id="KW-1185">Reference proteome</keyword>
<protein>
    <recommendedName>
        <fullName evidence="5">Adenosine 5'-monophosphoramidase HINT3</fullName>
    </recommendedName>
    <alternativeName>
        <fullName evidence="6">Histidine triad nucleotide-binding protein 3</fullName>
    </alternativeName>
</protein>
<comment type="similarity">
    <text evidence="4">Belongs to the HINT family.</text>
</comment>
<name>A7SFV5_NEMVE</name>
<dbReference type="InterPro" id="IPR036265">
    <property type="entry name" value="HIT-like_sf"/>
</dbReference>
<proteinExistence type="inferred from homology"/>
<dbReference type="EMBL" id="DS469647">
    <property type="protein sequence ID" value="EDO37394.1"/>
    <property type="molecule type" value="Genomic_DNA"/>
</dbReference>
<evidence type="ECO:0000256" key="2">
    <source>
        <dbReference type="ARBA" id="ARBA00022801"/>
    </source>
</evidence>
<evidence type="ECO:0000313" key="12">
    <source>
        <dbReference type="Proteomes" id="UP000001593"/>
    </source>
</evidence>
<comment type="catalytic activity">
    <reaction evidence="3">
        <text>adenosine 5'-phosphoramidate + H2O = NH4(+) + AMP</text>
        <dbReference type="Rhea" id="RHEA:67916"/>
        <dbReference type="ChEBI" id="CHEBI:15377"/>
        <dbReference type="ChEBI" id="CHEBI:28938"/>
        <dbReference type="ChEBI" id="CHEBI:57890"/>
        <dbReference type="ChEBI" id="CHEBI:456215"/>
    </reaction>
</comment>
<evidence type="ECO:0000313" key="11">
    <source>
        <dbReference type="EMBL" id="EDO37394.1"/>
    </source>
</evidence>
<evidence type="ECO:0000256" key="4">
    <source>
        <dbReference type="ARBA" id="ARBA00025764"/>
    </source>
</evidence>
<dbReference type="OMA" id="EKKCIFC"/>
<dbReference type="AlphaFoldDB" id="A7SFV5"/>
<dbReference type="PANTHER" id="PTHR12486">
    <property type="entry name" value="APRATAXIN-RELATED"/>
    <property type="match status" value="1"/>
</dbReference>
<evidence type="ECO:0000259" key="10">
    <source>
        <dbReference type="PROSITE" id="PS51084"/>
    </source>
</evidence>
<dbReference type="KEGG" id="nve:5508932"/>
<dbReference type="PROSITE" id="PS51084">
    <property type="entry name" value="HIT_2"/>
    <property type="match status" value="1"/>
</dbReference>
<sequence>MASEDEKLKKCVFCKISSKEQETRIIYEDEETLTFKDLRPATDHHYLVIPKQHYGNPKSLTGDDLPLVEKLMDVGKKVLVQQNANTEDTVIGFHWPPFNSIQHLHLHVISDASQMRFASRHIYRPGSWWFATVDWMLEHLKKMKSAQINTKDSVTTEENIQES</sequence>
<dbReference type="GO" id="GO:0016787">
    <property type="term" value="F:hydrolase activity"/>
    <property type="evidence" value="ECO:0007669"/>
    <property type="project" value="UniProtKB-KW"/>
</dbReference>
<dbReference type="InterPro" id="IPR011146">
    <property type="entry name" value="HIT-like"/>
</dbReference>
<organism evidence="11 12">
    <name type="scientific">Nematostella vectensis</name>
    <name type="common">Starlet sea anemone</name>
    <dbReference type="NCBI Taxonomy" id="45351"/>
    <lineage>
        <taxon>Eukaryota</taxon>
        <taxon>Metazoa</taxon>
        <taxon>Cnidaria</taxon>
        <taxon>Anthozoa</taxon>
        <taxon>Hexacorallia</taxon>
        <taxon>Actiniaria</taxon>
        <taxon>Edwardsiidae</taxon>
        <taxon>Nematostella</taxon>
    </lineage>
</organism>
<dbReference type="PANTHER" id="PTHR12486:SF5">
    <property type="entry name" value="ADENOSINE 5'-MONOPHOSPHORAMIDASE HINT3"/>
    <property type="match status" value="1"/>
</dbReference>
<dbReference type="InterPro" id="IPR001310">
    <property type="entry name" value="Histidine_triad_HIT"/>
</dbReference>
<evidence type="ECO:0000256" key="1">
    <source>
        <dbReference type="ARBA" id="ARBA00022741"/>
    </source>
</evidence>
<dbReference type="Proteomes" id="UP000001593">
    <property type="component" value="Unassembled WGS sequence"/>
</dbReference>
<dbReference type="SUPFAM" id="SSF54197">
    <property type="entry name" value="HIT-like"/>
    <property type="match status" value="1"/>
</dbReference>
<dbReference type="Pfam" id="PF11969">
    <property type="entry name" value="DcpS_C"/>
    <property type="match status" value="1"/>
</dbReference>
<dbReference type="GO" id="GO:0000166">
    <property type="term" value="F:nucleotide binding"/>
    <property type="evidence" value="ECO:0007669"/>
    <property type="project" value="UniProtKB-KW"/>
</dbReference>
<evidence type="ECO:0000256" key="3">
    <source>
        <dbReference type="ARBA" id="ARBA00024472"/>
    </source>
</evidence>
<gene>
    <name evidence="11" type="ORF">NEMVEDRAFT_v1g230123</name>
</gene>
<keyword evidence="2" id="KW-0378">Hydrolase</keyword>
<dbReference type="STRING" id="45351.A7SFV5"/>
<dbReference type="FunCoup" id="A7SFV5">
    <property type="interactions" value="400"/>
</dbReference>
<evidence type="ECO:0000256" key="5">
    <source>
        <dbReference type="ARBA" id="ARBA00039802"/>
    </source>
</evidence>
<feature type="short sequence motif" description="Histidine triad motif" evidence="8 9">
    <location>
        <begin position="103"/>
        <end position="107"/>
    </location>
</feature>
<reference evidence="11 12" key="1">
    <citation type="journal article" date="2007" name="Science">
        <title>Sea anemone genome reveals ancestral eumetazoan gene repertoire and genomic organization.</title>
        <authorList>
            <person name="Putnam N.H."/>
            <person name="Srivastava M."/>
            <person name="Hellsten U."/>
            <person name="Dirks B."/>
            <person name="Chapman J."/>
            <person name="Salamov A."/>
            <person name="Terry A."/>
            <person name="Shapiro H."/>
            <person name="Lindquist E."/>
            <person name="Kapitonov V.V."/>
            <person name="Jurka J."/>
            <person name="Genikhovich G."/>
            <person name="Grigoriev I.V."/>
            <person name="Lucas S.M."/>
            <person name="Steele R.E."/>
            <person name="Finnerty J.R."/>
            <person name="Technau U."/>
            <person name="Martindale M.Q."/>
            <person name="Rokhsar D.S."/>
        </authorList>
    </citation>
    <scope>NUCLEOTIDE SEQUENCE [LARGE SCALE GENOMIC DNA]</scope>
    <source>
        <strain evidence="12">CH2 X CH6</strain>
    </source>
</reference>
<dbReference type="eggNOG" id="KOG4359">
    <property type="taxonomic scope" value="Eukaryota"/>
</dbReference>
<feature type="domain" description="HIT" evidence="10">
    <location>
        <begin position="12"/>
        <end position="122"/>
    </location>
</feature>
<feature type="active site" description="Tele-AMP-histidine intermediate" evidence="7">
    <location>
        <position position="105"/>
    </location>
</feature>
<evidence type="ECO:0000256" key="7">
    <source>
        <dbReference type="PIRSR" id="PIRSR601310-1"/>
    </source>
</evidence>
<evidence type="ECO:0000256" key="8">
    <source>
        <dbReference type="PIRSR" id="PIRSR601310-3"/>
    </source>
</evidence>
<dbReference type="InParanoid" id="A7SFV5"/>
<evidence type="ECO:0000256" key="9">
    <source>
        <dbReference type="PROSITE-ProRule" id="PRU00464"/>
    </source>
</evidence>